<accession>A0AAP2W7P1</accession>
<comment type="caution">
    <text evidence="2">The sequence shown here is derived from an EMBL/GenBank/DDBJ whole genome shotgun (WGS) entry which is preliminary data.</text>
</comment>
<reference evidence="2 3" key="1">
    <citation type="submission" date="2021-11" db="EMBL/GenBank/DDBJ databases">
        <title>Lacrimispora sp. nov. NSJ-141 isolated from human feces.</title>
        <authorList>
            <person name="Abdugheni R."/>
        </authorList>
    </citation>
    <scope>NUCLEOTIDE SEQUENCE [LARGE SCALE GENOMIC DNA]</scope>
    <source>
        <strain evidence="2 3">NSJ-141</strain>
    </source>
</reference>
<dbReference type="RefSeq" id="WP_231061204.1">
    <property type="nucleotide sequence ID" value="NZ_JAJNOR010000001.1"/>
</dbReference>
<evidence type="ECO:0000313" key="3">
    <source>
        <dbReference type="Proteomes" id="UP001299265"/>
    </source>
</evidence>
<name>A0AAP2W7P1_9FIRM</name>
<proteinExistence type="predicted"/>
<dbReference type="Proteomes" id="UP001299265">
    <property type="component" value="Unassembled WGS sequence"/>
</dbReference>
<protein>
    <submittedName>
        <fullName evidence="2">Uncharacterized protein</fullName>
    </submittedName>
</protein>
<gene>
    <name evidence="2" type="ORF">LQE92_01285</name>
</gene>
<feature type="region of interest" description="Disordered" evidence="1">
    <location>
        <begin position="58"/>
        <end position="86"/>
    </location>
</feature>
<sequence>MRKGILGKVLAISAIAGGAAILIAKLVKNSAIKDSENRDFEEDDFCCCDDCGEDTLSRNYVPLSHSSKEEDSEEAEESDSREEKED</sequence>
<dbReference type="AlphaFoldDB" id="A0AAP2W7P1"/>
<organism evidence="2 3">
    <name type="scientific">Lientehia hominis</name>
    <dbReference type="NCBI Taxonomy" id="2897778"/>
    <lineage>
        <taxon>Bacteria</taxon>
        <taxon>Bacillati</taxon>
        <taxon>Bacillota</taxon>
        <taxon>Clostridia</taxon>
        <taxon>Lachnospirales</taxon>
        <taxon>Lachnospiraceae</taxon>
        <taxon>Lientehia</taxon>
    </lineage>
</organism>
<evidence type="ECO:0000256" key="1">
    <source>
        <dbReference type="SAM" id="MobiDB-lite"/>
    </source>
</evidence>
<evidence type="ECO:0000313" key="2">
    <source>
        <dbReference type="EMBL" id="MCD2491260.1"/>
    </source>
</evidence>
<keyword evidence="3" id="KW-1185">Reference proteome</keyword>
<feature type="compositionally biased region" description="Acidic residues" evidence="1">
    <location>
        <begin position="70"/>
        <end position="80"/>
    </location>
</feature>
<dbReference type="EMBL" id="JAJNOR010000001">
    <property type="protein sequence ID" value="MCD2491260.1"/>
    <property type="molecule type" value="Genomic_DNA"/>
</dbReference>